<feature type="region of interest" description="Disordered" evidence="1">
    <location>
        <begin position="24"/>
        <end position="48"/>
    </location>
</feature>
<sequence length="93" mass="10387">MAITGVNNYNSVYESTYALSKKEAANKEETKETAAAQKSAETAKNSRNEEYLKNLQKQVPYMKLQIGYGLNTNNDGKVNVVDVNPKLLEKTQI</sequence>
<comment type="caution">
    <text evidence="2">The sequence shown here is derived from an EMBL/GenBank/DDBJ whole genome shotgun (WGS) entry which is preliminary data.</text>
</comment>
<accession>A0A3A9B396</accession>
<gene>
    <name evidence="2" type="ORF">D7V94_01200</name>
</gene>
<feature type="compositionally biased region" description="Low complexity" evidence="1">
    <location>
        <begin position="33"/>
        <end position="43"/>
    </location>
</feature>
<evidence type="ECO:0000256" key="1">
    <source>
        <dbReference type="SAM" id="MobiDB-lite"/>
    </source>
</evidence>
<organism evidence="2 3">
    <name type="scientific">Parablautia intestinalis</name>
    <dbReference type="NCBI Taxonomy" id="2320100"/>
    <lineage>
        <taxon>Bacteria</taxon>
        <taxon>Bacillati</taxon>
        <taxon>Bacillota</taxon>
        <taxon>Clostridia</taxon>
        <taxon>Lachnospirales</taxon>
        <taxon>Lachnospiraceae</taxon>
        <taxon>Parablautia</taxon>
    </lineage>
</organism>
<dbReference type="Proteomes" id="UP000280696">
    <property type="component" value="Unassembled WGS sequence"/>
</dbReference>
<protein>
    <submittedName>
        <fullName evidence="2">Uncharacterized protein</fullName>
    </submittedName>
</protein>
<dbReference type="EMBL" id="RAYQ01000001">
    <property type="protein sequence ID" value="RKI94213.1"/>
    <property type="molecule type" value="Genomic_DNA"/>
</dbReference>
<dbReference type="RefSeq" id="WP_120465995.1">
    <property type="nucleotide sequence ID" value="NZ_RAYQ01000001.1"/>
</dbReference>
<keyword evidence="3" id="KW-1185">Reference proteome</keyword>
<reference evidence="2 3" key="1">
    <citation type="submission" date="2018-09" db="EMBL/GenBank/DDBJ databases">
        <title>Murine metabolic-syndrome-specific gut microbial biobank.</title>
        <authorList>
            <person name="Liu C."/>
        </authorList>
    </citation>
    <scope>NUCLEOTIDE SEQUENCE [LARGE SCALE GENOMIC DNA]</scope>
    <source>
        <strain evidence="2 3">0.1xD8-82</strain>
    </source>
</reference>
<dbReference type="AlphaFoldDB" id="A0A3A9B396"/>
<evidence type="ECO:0000313" key="2">
    <source>
        <dbReference type="EMBL" id="RKI94213.1"/>
    </source>
</evidence>
<evidence type="ECO:0000313" key="3">
    <source>
        <dbReference type="Proteomes" id="UP000280696"/>
    </source>
</evidence>
<proteinExistence type="predicted"/>
<name>A0A3A9B396_9FIRM</name>